<organism evidence="2 3">
    <name type="scientific">Veillonella criceti</name>
    <dbReference type="NCBI Taxonomy" id="103891"/>
    <lineage>
        <taxon>Bacteria</taxon>
        <taxon>Bacillati</taxon>
        <taxon>Bacillota</taxon>
        <taxon>Negativicutes</taxon>
        <taxon>Veillonellales</taxon>
        <taxon>Veillonellaceae</taxon>
        <taxon>Veillonella</taxon>
    </lineage>
</organism>
<protein>
    <submittedName>
        <fullName evidence="2">Uncharacterized protein</fullName>
    </submittedName>
</protein>
<feature type="signal peptide" evidence="1">
    <location>
        <begin position="1"/>
        <end position="22"/>
    </location>
</feature>
<dbReference type="RefSeq" id="WP_115310311.1">
    <property type="nucleotide sequence ID" value="NZ_UHIO01000001.1"/>
</dbReference>
<evidence type="ECO:0000256" key="1">
    <source>
        <dbReference type="SAM" id="SignalP"/>
    </source>
</evidence>
<evidence type="ECO:0000313" key="2">
    <source>
        <dbReference type="EMBL" id="SUP43305.1"/>
    </source>
</evidence>
<dbReference type="AlphaFoldDB" id="A0A380NLA2"/>
<proteinExistence type="predicted"/>
<dbReference type="OrthoDB" id="1628978at2"/>
<name>A0A380NLA2_9FIRM</name>
<gene>
    <name evidence="2" type="ORF">NCTC12020_01139</name>
</gene>
<reference evidence="2 3" key="1">
    <citation type="submission" date="2018-06" db="EMBL/GenBank/DDBJ databases">
        <authorList>
            <consortium name="Pathogen Informatics"/>
            <person name="Doyle S."/>
        </authorList>
    </citation>
    <scope>NUCLEOTIDE SEQUENCE [LARGE SCALE GENOMIC DNA]</scope>
    <source>
        <strain evidence="2 3">NCTC12020</strain>
    </source>
</reference>
<keyword evidence="3" id="KW-1185">Reference proteome</keyword>
<accession>A0A380NLA2</accession>
<dbReference type="EMBL" id="UHIO01000001">
    <property type="protein sequence ID" value="SUP43305.1"/>
    <property type="molecule type" value="Genomic_DNA"/>
</dbReference>
<evidence type="ECO:0000313" key="3">
    <source>
        <dbReference type="Proteomes" id="UP000255367"/>
    </source>
</evidence>
<dbReference type="Proteomes" id="UP000255367">
    <property type="component" value="Unassembled WGS sequence"/>
</dbReference>
<feature type="chain" id="PRO_5016764767" evidence="1">
    <location>
        <begin position="23"/>
        <end position="194"/>
    </location>
</feature>
<keyword evidence="1" id="KW-0732">Signal</keyword>
<sequence length="194" mass="21342">MKLQKTLLLGLAFATVAGVASAKTLPADQWYWVHSDKDYTTRVNVQSINYDVNTDTANFQAAAVNPNTGLTDVVNYKLDFTNNTMYTYQKDVYPNNSETIQSTTNANGAGHAIQPNTADAALENVVANLANRNYQLKNKPDIAITPVEAQQKKVEDAKIAATWQNAKVKSANEFQKTDVIIENTDTEAAQPEKK</sequence>